<sequence length="514" mass="57217">MAIIVDPFDQDFDTAVERGLEEWKVPGISIAVVHNGHTFSKAYGLATFPDKPMTTDNLFSAASTTKAFTAAATSMIIEDTKDSPSPIHWDTPLASIIPEDFVLSDEYATTHTTLEDALSHRSGLPGHGWGLLCGDRDGSVQENVRTLRYLPLSEPPRTKLQYSNQMFIAVGHAMQKVSGQPLGSFLKRRIWGPLGMEQTFFSKEEARENPKIAAKMATGYGWVAEKTGGHWVDESKANWRANTAGGSIVSSVLDYSRWVRELIDRGGPLKGHDSLFKPRTLCFDQDPTDLPTPYHAYALGWFVWMYRGQHLYSHTGGWPGFSTFVGILPDKRFGMVLMANSTSARLLLSQLSVHLMDKLLGPSSDPLHERNMAEFFARQENEKTKLVEYQNEDIEVIKKRLFPSIACPRVPHALPLERYTGVYKHPTGSWMNVVLAEDGHLSIQNSHAPIALNLDLIHASGEFFVAKTPSNDSLPLDPLPAEFYVNTSGEAQRVGLAFEPALGKEKIWFERVDS</sequence>
<proteinExistence type="inferred from homology"/>
<dbReference type="InterPro" id="IPR050491">
    <property type="entry name" value="AmpC-like"/>
</dbReference>
<dbReference type="PANTHER" id="PTHR46825:SF15">
    <property type="entry name" value="BETA-LACTAMASE-RELATED DOMAIN-CONTAINING PROTEIN"/>
    <property type="match status" value="1"/>
</dbReference>
<feature type="domain" description="Beta-lactamase-related" evidence="2">
    <location>
        <begin position="12"/>
        <end position="343"/>
    </location>
</feature>
<comment type="similarity">
    <text evidence="1">Belongs to the peptidase S12 family.</text>
</comment>
<dbReference type="InterPro" id="IPR021860">
    <property type="entry name" value="Peptidase_S12_Pab87-rel_C"/>
</dbReference>
<dbReference type="AlphaFoldDB" id="A0A8J8WKP6"/>
<comment type="caution">
    <text evidence="4">The sequence shown here is derived from an EMBL/GenBank/DDBJ whole genome shotgun (WGS) entry which is preliminary data.</text>
</comment>
<keyword evidence="5" id="KW-1185">Reference proteome</keyword>
<evidence type="ECO:0000259" key="2">
    <source>
        <dbReference type="Pfam" id="PF00144"/>
    </source>
</evidence>
<dbReference type="Gene3D" id="2.40.128.600">
    <property type="match status" value="1"/>
</dbReference>
<evidence type="ECO:0000259" key="3">
    <source>
        <dbReference type="Pfam" id="PF11954"/>
    </source>
</evidence>
<organism evidence="4 5">
    <name type="scientific">Penicillium ucsense</name>
    <dbReference type="NCBI Taxonomy" id="2839758"/>
    <lineage>
        <taxon>Eukaryota</taxon>
        <taxon>Fungi</taxon>
        <taxon>Dikarya</taxon>
        <taxon>Ascomycota</taxon>
        <taxon>Pezizomycotina</taxon>
        <taxon>Eurotiomycetes</taxon>
        <taxon>Eurotiomycetidae</taxon>
        <taxon>Eurotiales</taxon>
        <taxon>Aspergillaceae</taxon>
        <taxon>Penicillium</taxon>
    </lineage>
</organism>
<dbReference type="InterPro" id="IPR012338">
    <property type="entry name" value="Beta-lactam/transpept-like"/>
</dbReference>
<gene>
    <name evidence="4" type="ORF">PECM_004904</name>
</gene>
<accession>A0A8J8WKP6</accession>
<dbReference type="OrthoDB" id="5946976at2759"/>
<feature type="domain" description="Peptidase S12 Pab87-related C-terminal" evidence="3">
    <location>
        <begin position="411"/>
        <end position="511"/>
    </location>
</feature>
<dbReference type="SUPFAM" id="SSF56601">
    <property type="entry name" value="beta-lactamase/transpeptidase-like"/>
    <property type="match status" value="1"/>
</dbReference>
<evidence type="ECO:0000313" key="4">
    <source>
        <dbReference type="EMBL" id="KAF7717030.1"/>
    </source>
</evidence>
<dbReference type="InterPro" id="IPR001466">
    <property type="entry name" value="Beta-lactam-related"/>
</dbReference>
<reference evidence="4" key="1">
    <citation type="journal article" date="2020" name="Front. Microbiol.">
        <title>Gene regulatory networks of Penicillium echinulatum 2HH and Penicillium oxalicum 114-2 inferred by a computational biology approach.</title>
        <authorList>
            <person name="Lenz A.R."/>
            <person name="Galan-Vasquez E."/>
            <person name="Balbinot E."/>
            <person name="De Abreu F.P."/>
            <person name="De Oliveira N.S."/>
            <person name="Da Rosa L.O."/>
            <person name="De Avila E Silva S."/>
            <person name="Camassola M."/>
            <person name="Dillon A.J.P."/>
            <person name="Perez-Rueda E."/>
        </authorList>
    </citation>
    <scope>NUCLEOTIDE SEQUENCE</scope>
    <source>
        <strain evidence="4">S1M29</strain>
    </source>
</reference>
<evidence type="ECO:0000313" key="5">
    <source>
        <dbReference type="Proteomes" id="UP000631181"/>
    </source>
</evidence>
<evidence type="ECO:0000256" key="1">
    <source>
        <dbReference type="ARBA" id="ARBA00038215"/>
    </source>
</evidence>
<dbReference type="Gene3D" id="3.40.710.10">
    <property type="entry name" value="DD-peptidase/beta-lactamase superfamily"/>
    <property type="match status" value="1"/>
</dbReference>
<name>A0A8J8WKP6_9EURO</name>
<dbReference type="Pfam" id="PF00144">
    <property type="entry name" value="Beta-lactamase"/>
    <property type="match status" value="1"/>
</dbReference>
<dbReference type="Pfam" id="PF11954">
    <property type="entry name" value="DUF3471"/>
    <property type="match status" value="1"/>
</dbReference>
<dbReference type="PANTHER" id="PTHR46825">
    <property type="entry name" value="D-ALANYL-D-ALANINE-CARBOXYPEPTIDASE/ENDOPEPTIDASE AMPH"/>
    <property type="match status" value="1"/>
</dbReference>
<dbReference type="EMBL" id="WIWV01000032">
    <property type="protein sequence ID" value="KAF7717030.1"/>
    <property type="molecule type" value="Genomic_DNA"/>
</dbReference>
<protein>
    <submittedName>
        <fullName evidence="4">Protein flp</fullName>
    </submittedName>
</protein>
<dbReference type="Proteomes" id="UP000631181">
    <property type="component" value="Unassembled WGS sequence"/>
</dbReference>